<dbReference type="Proteomes" id="UP000477951">
    <property type="component" value="Unassembled WGS sequence"/>
</dbReference>
<dbReference type="AlphaFoldDB" id="A0A6L6V925"/>
<name>A0A6L6V925_AGRVI</name>
<evidence type="ECO:0000313" key="2">
    <source>
        <dbReference type="EMBL" id="MUZ71281.1"/>
    </source>
</evidence>
<evidence type="ECO:0000313" key="3">
    <source>
        <dbReference type="Proteomes" id="UP000477951"/>
    </source>
</evidence>
<dbReference type="InterPro" id="IPR019285">
    <property type="entry name" value="DUF2336"/>
</dbReference>
<accession>A0A6L6V925</accession>
<protein>
    <submittedName>
        <fullName evidence="2">DUF2336 domain-containing protein</fullName>
    </submittedName>
</protein>
<gene>
    <name evidence="2" type="ORF">GOZ90_01210</name>
</gene>
<dbReference type="Pfam" id="PF10098">
    <property type="entry name" value="DUF2336"/>
    <property type="match status" value="1"/>
</dbReference>
<reference evidence="2 3" key="1">
    <citation type="submission" date="2019-12" db="EMBL/GenBank/DDBJ databases">
        <title>Whole-genome sequencing of Allorhizobium vitis.</title>
        <authorList>
            <person name="Gan H.M."/>
            <person name="Szegedi E."/>
            <person name="Burr T."/>
            <person name="Savka M.A."/>
        </authorList>
    </citation>
    <scope>NUCLEOTIDE SEQUENCE [LARGE SCALE GENOMIC DNA]</scope>
    <source>
        <strain evidence="2 3">CG516</strain>
    </source>
</reference>
<comment type="caution">
    <text evidence="2">The sequence shown here is derived from an EMBL/GenBank/DDBJ whole genome shotgun (WGS) entry which is preliminary data.</text>
</comment>
<evidence type="ECO:0000256" key="1">
    <source>
        <dbReference type="SAM" id="MobiDB-lite"/>
    </source>
</evidence>
<organism evidence="2 3">
    <name type="scientific">Agrobacterium vitis</name>
    <name type="common">Rhizobium vitis</name>
    <dbReference type="NCBI Taxonomy" id="373"/>
    <lineage>
        <taxon>Bacteria</taxon>
        <taxon>Pseudomonadati</taxon>
        <taxon>Pseudomonadota</taxon>
        <taxon>Alphaproteobacteria</taxon>
        <taxon>Hyphomicrobiales</taxon>
        <taxon>Rhizobiaceae</taxon>
        <taxon>Rhizobium/Agrobacterium group</taxon>
        <taxon>Agrobacterium</taxon>
    </lineage>
</organism>
<sequence length="352" mass="39010">MATVSSFESLEHPRKADLRQFALLFQPLFQYSSEEARRDAVAALSQSPNVPEAVAFFIASQPLAIAAPFLIASPCLSDELLITIARTQGIHHARTIVRREALSPAVIDALAGLRFIDPLPEHAQQVDNEDIVQDMMEAPPRAIRLRPDAAAEPENVPAIEPEDGTEKQTVAQEPDQPPVEKQEQDPTQNPTYNPTRAQREEALRQTLKALDRHLNRHDHDRLGRLNLSSVQAALLVRFARENEAGSFATALADALSSSRWLAERILLDTSGQQLATTLTGLAMAIPDMIFILTRLYPHLSQLQQGEPRVARLIAALDGKDCEKRIDAWLRADRYTYQSSQSDSQPLAVSASR</sequence>
<proteinExistence type="predicted"/>
<dbReference type="EMBL" id="WPHR01000001">
    <property type="protein sequence ID" value="MUZ71281.1"/>
    <property type="molecule type" value="Genomic_DNA"/>
</dbReference>
<feature type="compositionally biased region" description="Polar residues" evidence="1">
    <location>
        <begin position="185"/>
        <end position="196"/>
    </location>
</feature>
<feature type="region of interest" description="Disordered" evidence="1">
    <location>
        <begin position="147"/>
        <end position="197"/>
    </location>
</feature>